<organism evidence="5">
    <name type="scientific">hydrothermal vent metagenome</name>
    <dbReference type="NCBI Taxonomy" id="652676"/>
    <lineage>
        <taxon>unclassified sequences</taxon>
        <taxon>metagenomes</taxon>
        <taxon>ecological metagenomes</taxon>
    </lineage>
</organism>
<protein>
    <submittedName>
        <fullName evidence="5">Phosphoesterase</fullName>
    </submittedName>
</protein>
<dbReference type="InterPro" id="IPR029052">
    <property type="entry name" value="Metallo-depent_PP-like"/>
</dbReference>
<keyword evidence="2" id="KW-0378">Hydrolase</keyword>
<dbReference type="Pfam" id="PF00149">
    <property type="entry name" value="Metallophos"/>
    <property type="match status" value="1"/>
</dbReference>
<feature type="domain" description="Calcineurin-like phosphoesterase" evidence="4">
    <location>
        <begin position="159"/>
        <end position="340"/>
    </location>
</feature>
<accession>A0A3B0U9F4</accession>
<dbReference type="PANTHER" id="PTHR31302">
    <property type="entry name" value="TRANSMEMBRANE PROTEIN WITH METALLOPHOSPHOESTERASE DOMAIN-RELATED"/>
    <property type="match status" value="1"/>
</dbReference>
<reference evidence="5" key="1">
    <citation type="submission" date="2018-06" db="EMBL/GenBank/DDBJ databases">
        <authorList>
            <person name="Zhirakovskaya E."/>
        </authorList>
    </citation>
    <scope>NUCLEOTIDE SEQUENCE</scope>
</reference>
<sequence>MRSISHILLITVPILLLLLSGFSFISLKQLLRQKRPLILKYGIPAIYWGYSLFILFYFIYLFIYPKSAATSTNYSTYFFFNTILITDLVVKLIMTLVLIPYYSLKLFKINRLSLIWSGVVICVGVVLTVIFGATSGVSRIRVEKVEIGCKGLPGAFDGLKIIQLSDIHLGSFNGNHYVLKKAIEKINALQPDLILFTGDLVNNFSYELDGYKEVFKPLVAKLGKYSILGNHDYGDYFNWEEAGKKQDNFNKIEAAHGQFGFTLLENNAVPVINKGDTIFIVGVENWGHPPFPQYANLDKALEHVPAGAFKILLTHDPAHWESKVAGERNIQLTLSGHTHGSQLGVDIAGVEFSPIYFTRKKWGGLYRHQSQYLYVNRGLGTIGLNFRIDMLPEVTEITLTKN</sequence>
<dbReference type="CDD" id="cd07385">
    <property type="entry name" value="MPP_YkuE_C"/>
    <property type="match status" value="1"/>
</dbReference>
<dbReference type="PANTHER" id="PTHR31302:SF31">
    <property type="entry name" value="PHOSPHODIESTERASE YAEI"/>
    <property type="match status" value="1"/>
</dbReference>
<feature type="transmembrane region" description="Helical" evidence="3">
    <location>
        <begin position="77"/>
        <end position="102"/>
    </location>
</feature>
<dbReference type="EMBL" id="UOEP01000231">
    <property type="protein sequence ID" value="VAW24993.1"/>
    <property type="molecule type" value="Genomic_DNA"/>
</dbReference>
<evidence type="ECO:0000313" key="5">
    <source>
        <dbReference type="EMBL" id="VAW24993.1"/>
    </source>
</evidence>
<name>A0A3B0U9F4_9ZZZZ</name>
<feature type="transmembrane region" description="Helical" evidence="3">
    <location>
        <begin position="45"/>
        <end position="65"/>
    </location>
</feature>
<dbReference type="InterPro" id="IPR004843">
    <property type="entry name" value="Calcineurin-like_PHP"/>
</dbReference>
<evidence type="ECO:0000256" key="1">
    <source>
        <dbReference type="ARBA" id="ARBA00022723"/>
    </source>
</evidence>
<dbReference type="InterPro" id="IPR051158">
    <property type="entry name" value="Metallophosphoesterase_sf"/>
</dbReference>
<proteinExistence type="predicted"/>
<dbReference type="GO" id="GO:0009245">
    <property type="term" value="P:lipid A biosynthetic process"/>
    <property type="evidence" value="ECO:0007669"/>
    <property type="project" value="TreeGrafter"/>
</dbReference>
<feature type="transmembrane region" description="Helical" evidence="3">
    <location>
        <begin position="6"/>
        <end position="25"/>
    </location>
</feature>
<keyword evidence="3" id="KW-0812">Transmembrane</keyword>
<dbReference type="GO" id="GO:0016020">
    <property type="term" value="C:membrane"/>
    <property type="evidence" value="ECO:0007669"/>
    <property type="project" value="GOC"/>
</dbReference>
<gene>
    <name evidence="5" type="ORF">MNBD_BACTEROID01-2754</name>
</gene>
<evidence type="ECO:0000256" key="3">
    <source>
        <dbReference type="SAM" id="Phobius"/>
    </source>
</evidence>
<dbReference type="Gene3D" id="3.60.21.10">
    <property type="match status" value="1"/>
</dbReference>
<feature type="transmembrane region" description="Helical" evidence="3">
    <location>
        <begin position="114"/>
        <end position="133"/>
    </location>
</feature>
<dbReference type="GO" id="GO:0008758">
    <property type="term" value="F:UDP-2,3-diacylglucosamine hydrolase activity"/>
    <property type="evidence" value="ECO:0007669"/>
    <property type="project" value="TreeGrafter"/>
</dbReference>
<evidence type="ECO:0000259" key="4">
    <source>
        <dbReference type="Pfam" id="PF00149"/>
    </source>
</evidence>
<keyword evidence="3" id="KW-0472">Membrane</keyword>
<evidence type="ECO:0000256" key="2">
    <source>
        <dbReference type="ARBA" id="ARBA00022801"/>
    </source>
</evidence>
<dbReference type="SUPFAM" id="SSF56300">
    <property type="entry name" value="Metallo-dependent phosphatases"/>
    <property type="match status" value="1"/>
</dbReference>
<dbReference type="GO" id="GO:0046872">
    <property type="term" value="F:metal ion binding"/>
    <property type="evidence" value="ECO:0007669"/>
    <property type="project" value="UniProtKB-KW"/>
</dbReference>
<dbReference type="AlphaFoldDB" id="A0A3B0U9F4"/>
<keyword evidence="3" id="KW-1133">Transmembrane helix</keyword>
<keyword evidence="1" id="KW-0479">Metal-binding</keyword>